<keyword evidence="2" id="KW-0597">Phosphoprotein</keyword>
<dbReference type="GO" id="GO:0005525">
    <property type="term" value="F:GTP binding"/>
    <property type="evidence" value="ECO:0007669"/>
    <property type="project" value="InterPro"/>
</dbReference>
<dbReference type="EMBL" id="BMAO01026689">
    <property type="protein sequence ID" value="GFR11632.1"/>
    <property type="molecule type" value="Genomic_DNA"/>
</dbReference>
<dbReference type="PRINTS" id="PR00449">
    <property type="entry name" value="RASTRNSFRMNG"/>
</dbReference>
<keyword evidence="4" id="KW-1185">Reference proteome</keyword>
<evidence type="ECO:0000256" key="1">
    <source>
        <dbReference type="ARBA" id="ARBA00008846"/>
    </source>
</evidence>
<evidence type="ECO:0000313" key="3">
    <source>
        <dbReference type="EMBL" id="GFR11632.1"/>
    </source>
</evidence>
<dbReference type="InterPro" id="IPR027417">
    <property type="entry name" value="P-loop_NTPase"/>
</dbReference>
<sequence length="341" mass="38545">MESLGPWKLKRAGLRTSFTKTANVLKAELVNVEFPVDLVCDEFTKLQRMGCKMESPTERRVVSNLHTTIVRQVCTGEVALMTLWVRIAGTKRHKNVRVLLDCGSQRSYISTSLVAELGLPIVSKHSSFAEGTEEDMHRLRNFSLTPKGVINWGDSFRSHSLTSVPGLEPLPSSSSSQWDVASTKSYPMTASNSHWNCGRAPQRYRVAILGSDEVGKTSLIRQFQTSEYICAFDTSYDIYKEYAITVILNKEESELEFIEFRLPDEEGEEKEEEGWNPPFADAHVVVYSVTSKRSFQRALDVMTRVQRLFRRSAVLLVGNKSDLVRVRAVTTDGEFPYLNCI</sequence>
<accession>A0A8X6LKE1</accession>
<organism evidence="3 4">
    <name type="scientific">Trichonephila clavata</name>
    <name type="common">Joro spider</name>
    <name type="synonym">Nephila clavata</name>
    <dbReference type="NCBI Taxonomy" id="2740835"/>
    <lineage>
        <taxon>Eukaryota</taxon>
        <taxon>Metazoa</taxon>
        <taxon>Ecdysozoa</taxon>
        <taxon>Arthropoda</taxon>
        <taxon>Chelicerata</taxon>
        <taxon>Arachnida</taxon>
        <taxon>Araneae</taxon>
        <taxon>Araneomorphae</taxon>
        <taxon>Entelegynae</taxon>
        <taxon>Araneoidea</taxon>
        <taxon>Nephilidae</taxon>
        <taxon>Trichonephila</taxon>
    </lineage>
</organism>
<dbReference type="InterPro" id="IPR051641">
    <property type="entry name" value="RGK_GTP-binding_reg"/>
</dbReference>
<gene>
    <name evidence="3" type="primary">AVEN_161833_1</name>
    <name evidence="3" type="ORF">TNCT_126871</name>
</gene>
<dbReference type="AlphaFoldDB" id="A0A8X6LKE1"/>
<reference evidence="3" key="1">
    <citation type="submission" date="2020-07" db="EMBL/GenBank/DDBJ databases">
        <title>Multicomponent nature underlies the extraordinary mechanical properties of spider dragline silk.</title>
        <authorList>
            <person name="Kono N."/>
            <person name="Nakamura H."/>
            <person name="Mori M."/>
            <person name="Yoshida Y."/>
            <person name="Ohtoshi R."/>
            <person name="Malay A.D."/>
            <person name="Moran D.A.P."/>
            <person name="Tomita M."/>
            <person name="Numata K."/>
            <person name="Arakawa K."/>
        </authorList>
    </citation>
    <scope>NUCLEOTIDE SEQUENCE</scope>
</reference>
<name>A0A8X6LKE1_TRICU</name>
<dbReference type="OrthoDB" id="5239715at2759"/>
<dbReference type="SUPFAM" id="SSF52540">
    <property type="entry name" value="P-loop containing nucleoside triphosphate hydrolases"/>
    <property type="match status" value="1"/>
</dbReference>
<dbReference type="Gene3D" id="2.40.70.10">
    <property type="entry name" value="Acid Proteases"/>
    <property type="match status" value="1"/>
</dbReference>
<evidence type="ECO:0000256" key="2">
    <source>
        <dbReference type="ARBA" id="ARBA00022553"/>
    </source>
</evidence>
<dbReference type="GO" id="GO:0003924">
    <property type="term" value="F:GTPase activity"/>
    <property type="evidence" value="ECO:0007669"/>
    <property type="project" value="InterPro"/>
</dbReference>
<dbReference type="Pfam" id="PF00071">
    <property type="entry name" value="Ras"/>
    <property type="match status" value="1"/>
</dbReference>
<comment type="caution">
    <text evidence="3">The sequence shown here is derived from an EMBL/GenBank/DDBJ whole genome shotgun (WGS) entry which is preliminary data.</text>
</comment>
<dbReference type="InterPro" id="IPR001806">
    <property type="entry name" value="Small_GTPase"/>
</dbReference>
<proteinExistence type="inferred from homology"/>
<evidence type="ECO:0000313" key="4">
    <source>
        <dbReference type="Proteomes" id="UP000887116"/>
    </source>
</evidence>
<dbReference type="GO" id="GO:0005246">
    <property type="term" value="F:calcium channel regulator activity"/>
    <property type="evidence" value="ECO:0007669"/>
    <property type="project" value="TreeGrafter"/>
</dbReference>
<dbReference type="PANTHER" id="PTHR45775:SF6">
    <property type="entry name" value="RAD, GEM_KIR FAMILY MEMBER 2, ISOFORM C"/>
    <property type="match status" value="1"/>
</dbReference>
<dbReference type="InterPro" id="IPR021109">
    <property type="entry name" value="Peptidase_aspartic_dom_sf"/>
</dbReference>
<protein>
    <submittedName>
        <fullName evidence="3">Uncharacterized protein</fullName>
    </submittedName>
</protein>
<dbReference type="PANTHER" id="PTHR45775">
    <property type="entry name" value="RAD, GEM/KIR FAMILY MEMBER 2, ISOFORM C"/>
    <property type="match status" value="1"/>
</dbReference>
<comment type="similarity">
    <text evidence="1">Belongs to the small GTPase superfamily. RGK family.</text>
</comment>
<dbReference type="GO" id="GO:0005886">
    <property type="term" value="C:plasma membrane"/>
    <property type="evidence" value="ECO:0007669"/>
    <property type="project" value="TreeGrafter"/>
</dbReference>
<dbReference type="Proteomes" id="UP000887116">
    <property type="component" value="Unassembled WGS sequence"/>
</dbReference>
<dbReference type="SMART" id="SM00173">
    <property type="entry name" value="RAS"/>
    <property type="match status" value="1"/>
</dbReference>
<dbReference type="Gene3D" id="3.40.50.300">
    <property type="entry name" value="P-loop containing nucleotide triphosphate hydrolases"/>
    <property type="match status" value="1"/>
</dbReference>